<feature type="transmembrane region" description="Helical" evidence="1">
    <location>
        <begin position="100"/>
        <end position="119"/>
    </location>
</feature>
<dbReference type="EMBL" id="JAHSPG010000002">
    <property type="protein sequence ID" value="MBV4356641.1"/>
    <property type="molecule type" value="Genomic_DNA"/>
</dbReference>
<keyword evidence="1" id="KW-1133">Transmembrane helix</keyword>
<protein>
    <submittedName>
        <fullName evidence="2">Uncharacterized protein</fullName>
    </submittedName>
</protein>
<keyword evidence="1" id="KW-0812">Transmembrane</keyword>
<keyword evidence="3" id="KW-1185">Reference proteome</keyword>
<dbReference type="Proteomes" id="UP000812270">
    <property type="component" value="Unassembled WGS sequence"/>
</dbReference>
<dbReference type="RefSeq" id="WP_217790266.1">
    <property type="nucleotide sequence ID" value="NZ_JAHSPG010000002.1"/>
</dbReference>
<gene>
    <name evidence="2" type="ORF">KTO63_05720</name>
</gene>
<feature type="transmembrane region" description="Helical" evidence="1">
    <location>
        <begin position="7"/>
        <end position="25"/>
    </location>
</feature>
<feature type="transmembrane region" description="Helical" evidence="1">
    <location>
        <begin position="31"/>
        <end position="53"/>
    </location>
</feature>
<dbReference type="AlphaFoldDB" id="A0A9E2W7G5"/>
<comment type="caution">
    <text evidence="2">The sequence shown here is derived from an EMBL/GenBank/DDBJ whole genome shotgun (WGS) entry which is preliminary data.</text>
</comment>
<evidence type="ECO:0000313" key="3">
    <source>
        <dbReference type="Proteomes" id="UP000812270"/>
    </source>
</evidence>
<proteinExistence type="predicted"/>
<sequence length="136" mass="15069">MKTAETLLIALRIWFFSVIITSAMVDIAMDGWLWIIPIVLVGTIITLPVPFFASYCIKLAFEISGSFSARFMNTVFFLILLAGLFWAILIAFLGGGMEDMKVLIGASFLSILIACIFSIKQLKNLNHVISEETVIS</sequence>
<organism evidence="2 3">
    <name type="scientific">Pinibacter aurantiacus</name>
    <dbReference type="NCBI Taxonomy" id="2851599"/>
    <lineage>
        <taxon>Bacteria</taxon>
        <taxon>Pseudomonadati</taxon>
        <taxon>Bacteroidota</taxon>
        <taxon>Chitinophagia</taxon>
        <taxon>Chitinophagales</taxon>
        <taxon>Chitinophagaceae</taxon>
        <taxon>Pinibacter</taxon>
    </lineage>
</organism>
<keyword evidence="1" id="KW-0472">Membrane</keyword>
<reference evidence="2" key="1">
    <citation type="submission" date="2021-06" db="EMBL/GenBank/DDBJ databases">
        <authorList>
            <person name="Huq M.A."/>
        </authorList>
    </citation>
    <scope>NUCLEOTIDE SEQUENCE</scope>
    <source>
        <strain evidence="2">MAH-26</strain>
    </source>
</reference>
<feature type="transmembrane region" description="Helical" evidence="1">
    <location>
        <begin position="74"/>
        <end position="94"/>
    </location>
</feature>
<evidence type="ECO:0000256" key="1">
    <source>
        <dbReference type="SAM" id="Phobius"/>
    </source>
</evidence>
<accession>A0A9E2W7G5</accession>
<name>A0A9E2W7G5_9BACT</name>
<evidence type="ECO:0000313" key="2">
    <source>
        <dbReference type="EMBL" id="MBV4356641.1"/>
    </source>
</evidence>